<dbReference type="InterPro" id="IPR036361">
    <property type="entry name" value="SAP_dom_sf"/>
</dbReference>
<feature type="region of interest" description="Disordered" evidence="1">
    <location>
        <begin position="589"/>
        <end position="630"/>
    </location>
</feature>
<evidence type="ECO:0000313" key="4">
    <source>
        <dbReference type="Proteomes" id="UP001324427"/>
    </source>
</evidence>
<feature type="region of interest" description="Disordered" evidence="1">
    <location>
        <begin position="249"/>
        <end position="284"/>
    </location>
</feature>
<feature type="compositionally biased region" description="Low complexity" evidence="1">
    <location>
        <begin position="488"/>
        <end position="511"/>
    </location>
</feature>
<sequence length="630" mass="65886">MATDYSKLKVTELRELLKERGIASTGLTRKQQIVDALEAKDGEVSGAGGDDDAGEAEHGSGGEDRADGAAAATGDGGDGGHEGNGADEAEAVGETEANGGIEAEKVEAALEGVDEAVEETLPTTTKDAQPEEGATPIVLEADQPVSQEPSHLETPRHSSPPLQDASSETRKRKRRSPTPPLSSASVSKKLKSAEDETATLPEDSVVEDAPVPLGGAADAAMEDAPRKVQPYASSDDVMDVQEDVAMSDVPANSGAGAASDSMEASAPATDAPEEATSTPSPALHPATRALYIRDLIRPLQPAQLRDHLLTVATPPSEARDDSLLTAFHLDTLRTHALVLFTTPAAASRARAQLHATVWPAEPTRKPLWVDYVPDETVEGWIDAEVSAGSSRRDAKKWEVAYRSADGGGMTAVHQEIPSAPSGFGGSRQQSIGGNNGAALGMPNAPLGPRSQRPAQTGFPALTTAAPTQPRHLEAHDREQHPPQHELTAKPTPTPTAAAPNTSTTSPSTSTTTLLDQTFHSTTQKPKLYFLPQPTSVADQRLDALDALTARDWGNVRREAGVWREGELRRFTFEEGGRVVDGGVDRGSFGLPEGARRGRGGRGGGRYGGGGGRFGGGGDRYGGGGRYRGGR</sequence>
<dbReference type="Proteomes" id="UP001324427">
    <property type="component" value="Unassembled WGS sequence"/>
</dbReference>
<name>A0AAV9J8N6_9PEZI</name>
<evidence type="ECO:0000313" key="3">
    <source>
        <dbReference type="EMBL" id="KAK4541313.1"/>
    </source>
</evidence>
<accession>A0AAV9J8N6</accession>
<dbReference type="Gene3D" id="1.10.720.30">
    <property type="entry name" value="SAP domain"/>
    <property type="match status" value="1"/>
</dbReference>
<gene>
    <name evidence="3" type="ORF">LTR36_008071</name>
</gene>
<dbReference type="PANTHER" id="PTHR47031">
    <property type="entry name" value="SAP DNA-BINDING DOMAIN-CONTAINING PROTEIN"/>
    <property type="match status" value="1"/>
</dbReference>
<proteinExistence type="predicted"/>
<feature type="compositionally biased region" description="Basic and acidic residues" evidence="1">
    <location>
        <begin position="55"/>
        <end position="67"/>
    </location>
</feature>
<evidence type="ECO:0000259" key="2">
    <source>
        <dbReference type="Pfam" id="PF02037"/>
    </source>
</evidence>
<dbReference type="InterPro" id="IPR003034">
    <property type="entry name" value="SAP_dom"/>
</dbReference>
<feature type="compositionally biased region" description="Basic and acidic residues" evidence="1">
    <location>
        <begin position="470"/>
        <end position="487"/>
    </location>
</feature>
<reference evidence="3 4" key="1">
    <citation type="submission" date="2021-11" db="EMBL/GenBank/DDBJ databases">
        <title>Black yeast isolated from Biological Soil Crust.</title>
        <authorList>
            <person name="Kurbessoian T."/>
        </authorList>
    </citation>
    <scope>NUCLEOTIDE SEQUENCE [LARGE SCALE GENOMIC DNA]</scope>
    <source>
        <strain evidence="3 4">CCFEE 5522</strain>
    </source>
</reference>
<dbReference type="Pfam" id="PF02037">
    <property type="entry name" value="SAP"/>
    <property type="match status" value="1"/>
</dbReference>
<feature type="compositionally biased region" description="Gly residues" evidence="1">
    <location>
        <begin position="600"/>
        <end position="630"/>
    </location>
</feature>
<feature type="region of interest" description="Disordered" evidence="1">
    <location>
        <begin position="39"/>
        <end position="231"/>
    </location>
</feature>
<feature type="region of interest" description="Disordered" evidence="1">
    <location>
        <begin position="415"/>
        <end position="511"/>
    </location>
</feature>
<dbReference type="PANTHER" id="PTHR47031:SF3">
    <property type="entry name" value="SAP DOMAIN-CONTAINING PROTEIN"/>
    <property type="match status" value="1"/>
</dbReference>
<dbReference type="EMBL" id="JAVFHQ010000054">
    <property type="protein sequence ID" value="KAK4541313.1"/>
    <property type="molecule type" value="Genomic_DNA"/>
</dbReference>
<dbReference type="AlphaFoldDB" id="A0AAV9J8N6"/>
<comment type="caution">
    <text evidence="3">The sequence shown here is derived from an EMBL/GenBank/DDBJ whole genome shotgun (WGS) entry which is preliminary data.</text>
</comment>
<keyword evidence="4" id="KW-1185">Reference proteome</keyword>
<protein>
    <recommendedName>
        <fullName evidence="2">SAP domain-containing protein</fullName>
    </recommendedName>
</protein>
<dbReference type="InterPro" id="IPR034257">
    <property type="entry name" value="Acinus_RRM"/>
</dbReference>
<organism evidence="3 4">
    <name type="scientific">Oleoguttula mirabilis</name>
    <dbReference type="NCBI Taxonomy" id="1507867"/>
    <lineage>
        <taxon>Eukaryota</taxon>
        <taxon>Fungi</taxon>
        <taxon>Dikarya</taxon>
        <taxon>Ascomycota</taxon>
        <taxon>Pezizomycotina</taxon>
        <taxon>Dothideomycetes</taxon>
        <taxon>Dothideomycetidae</taxon>
        <taxon>Mycosphaerellales</taxon>
        <taxon>Teratosphaeriaceae</taxon>
        <taxon>Oleoguttula</taxon>
    </lineage>
</organism>
<dbReference type="CDD" id="cd12432">
    <property type="entry name" value="RRM_ACINU"/>
    <property type="match status" value="1"/>
</dbReference>
<evidence type="ECO:0000256" key="1">
    <source>
        <dbReference type="SAM" id="MobiDB-lite"/>
    </source>
</evidence>
<feature type="domain" description="SAP" evidence="2">
    <location>
        <begin position="4"/>
        <end position="38"/>
    </location>
</feature>